<name>A0ABQ2MV76_9ACTN</name>
<reference evidence="2" key="1">
    <citation type="journal article" date="2019" name="Int. J. Syst. Evol. Microbiol.">
        <title>The Global Catalogue of Microorganisms (GCM) 10K type strain sequencing project: providing services to taxonomists for standard genome sequencing and annotation.</title>
        <authorList>
            <consortium name="The Broad Institute Genomics Platform"/>
            <consortium name="The Broad Institute Genome Sequencing Center for Infectious Disease"/>
            <person name="Wu L."/>
            <person name="Ma J."/>
        </authorList>
    </citation>
    <scope>NUCLEOTIDE SEQUENCE [LARGE SCALE GENOMIC DNA]</scope>
    <source>
        <strain evidence="2">CGMCC 4.7349</strain>
    </source>
</reference>
<protein>
    <recommendedName>
        <fullName evidence="3">Peptidase inhibitor family I36 protein</fullName>
    </recommendedName>
</protein>
<comment type="caution">
    <text evidence="1">The sequence shown here is derived from an EMBL/GenBank/DDBJ whole genome shotgun (WGS) entry which is preliminary data.</text>
</comment>
<proteinExistence type="predicted"/>
<gene>
    <name evidence="1" type="ORF">GCM10012286_80370</name>
</gene>
<evidence type="ECO:0000313" key="1">
    <source>
        <dbReference type="EMBL" id="GGO59236.1"/>
    </source>
</evidence>
<evidence type="ECO:0000313" key="2">
    <source>
        <dbReference type="Proteomes" id="UP000656881"/>
    </source>
</evidence>
<dbReference type="Proteomes" id="UP000656881">
    <property type="component" value="Unassembled WGS sequence"/>
</dbReference>
<organism evidence="1 2">
    <name type="scientific">Streptomyces lasiicapitis</name>
    <dbReference type="NCBI Taxonomy" id="1923961"/>
    <lineage>
        <taxon>Bacteria</taxon>
        <taxon>Bacillati</taxon>
        <taxon>Actinomycetota</taxon>
        <taxon>Actinomycetes</taxon>
        <taxon>Kitasatosporales</taxon>
        <taxon>Streptomycetaceae</taxon>
        <taxon>Streptomyces</taxon>
    </lineage>
</organism>
<evidence type="ECO:0008006" key="3">
    <source>
        <dbReference type="Google" id="ProtNLM"/>
    </source>
</evidence>
<sequence length="126" mass="13691">MLGSVGVMTAGPASASAPAHRTCPSGYHCVFKDVLGDNQRHNYFNSDNDFGNDRFTNNGGVVDFNVTAASNSTTGGYESHYYLLPGYRDFLFCVNPGHATPNHLPRDLNDLPGSLQLRGETSIRCY</sequence>
<accession>A0ABQ2MV76</accession>
<dbReference type="EMBL" id="BMNG01000027">
    <property type="protein sequence ID" value="GGO59236.1"/>
    <property type="molecule type" value="Genomic_DNA"/>
</dbReference>
<keyword evidence="2" id="KW-1185">Reference proteome</keyword>